<dbReference type="EMBL" id="MUYF01000003">
    <property type="protein sequence ID" value="OOL80898.1"/>
    <property type="molecule type" value="Genomic_DNA"/>
</dbReference>
<dbReference type="PROSITE" id="PS51257">
    <property type="entry name" value="PROKAR_LIPOPROTEIN"/>
    <property type="match status" value="1"/>
</dbReference>
<reference evidence="1 2" key="1">
    <citation type="submission" date="2017-01" db="EMBL/GenBank/DDBJ databases">
        <title>Complete Genome Sequence of Dolosigranulum pigrum isolated from a Patient with interstitial lung disease.</title>
        <authorList>
            <person name="Mukhopadhyay R."/>
            <person name="Joaquin J."/>
            <person name="Hogue R."/>
            <person name="Fitzgerald S."/>
            <person name="Jospin G."/>
            <person name="Eisen J.A."/>
            <person name="Chaturvedi V."/>
        </authorList>
    </citation>
    <scope>NUCLEOTIDE SEQUENCE [LARGE SCALE GENOMIC DNA]</scope>
    <source>
        <strain evidence="1 2">15S00348</strain>
    </source>
</reference>
<dbReference type="Proteomes" id="UP000190409">
    <property type="component" value="Unassembled WGS sequence"/>
</dbReference>
<dbReference type="RefSeq" id="WP_077862416.1">
    <property type="nucleotide sequence ID" value="NZ_CP040421.1"/>
</dbReference>
<sequence>MKKKIIYFGALLTISLSGCSIINGSKSEELEEESFHEIAENSAYTSINQCHRKPIFKWLN</sequence>
<accession>A0A1S8KMD8</accession>
<dbReference type="AlphaFoldDB" id="A0A1S8KMD8"/>
<organism evidence="1 2">
    <name type="scientific">Dolosigranulum pigrum</name>
    <dbReference type="NCBI Taxonomy" id="29394"/>
    <lineage>
        <taxon>Bacteria</taxon>
        <taxon>Bacillati</taxon>
        <taxon>Bacillota</taxon>
        <taxon>Bacilli</taxon>
        <taxon>Lactobacillales</taxon>
        <taxon>Carnobacteriaceae</taxon>
        <taxon>Dolosigranulum</taxon>
    </lineage>
</organism>
<name>A0A1S8KMD8_9LACT</name>
<proteinExistence type="predicted"/>
<comment type="caution">
    <text evidence="1">The sequence shown here is derived from an EMBL/GenBank/DDBJ whole genome shotgun (WGS) entry which is preliminary data.</text>
</comment>
<evidence type="ECO:0000313" key="1">
    <source>
        <dbReference type="EMBL" id="OOL80898.1"/>
    </source>
</evidence>
<protein>
    <submittedName>
        <fullName evidence="1">Uncharacterized protein</fullName>
    </submittedName>
</protein>
<evidence type="ECO:0000313" key="2">
    <source>
        <dbReference type="Proteomes" id="UP000190409"/>
    </source>
</evidence>
<gene>
    <name evidence="1" type="ORF">BWX42_03200</name>
</gene>